<accession>A0AAU9T731</accession>
<evidence type="ECO:0000313" key="2">
    <source>
        <dbReference type="Proteomes" id="UP000836841"/>
    </source>
</evidence>
<protein>
    <submittedName>
        <fullName evidence="1">Uncharacterized protein</fullName>
    </submittedName>
</protein>
<dbReference type="EMBL" id="OU466863">
    <property type="protein sequence ID" value="CAH2078699.1"/>
    <property type="molecule type" value="Genomic_DNA"/>
</dbReference>
<sequence>MNRDWRREPRMPRMYREFSPEMDLSDFSMPMPMPMEVDHDFESADMYDDGDEGVRFSFPSKLPSIDFFNCFEDDFDDSDIN</sequence>
<keyword evidence="2" id="KW-1185">Reference proteome</keyword>
<evidence type="ECO:0000313" key="1">
    <source>
        <dbReference type="EMBL" id="CAH2078699.1"/>
    </source>
</evidence>
<dbReference type="Proteomes" id="UP000836841">
    <property type="component" value="Chromosome 7"/>
</dbReference>
<proteinExistence type="predicted"/>
<gene>
    <name evidence="1" type="ORF">TAV2_LOCUS24992</name>
</gene>
<reference evidence="1 2" key="1">
    <citation type="submission" date="2022-03" db="EMBL/GenBank/DDBJ databases">
        <authorList>
            <person name="Nunn A."/>
            <person name="Chopra R."/>
            <person name="Nunn A."/>
            <person name="Contreras Garrido A."/>
        </authorList>
    </citation>
    <scope>NUCLEOTIDE SEQUENCE [LARGE SCALE GENOMIC DNA]</scope>
</reference>
<organism evidence="1 2">
    <name type="scientific">Thlaspi arvense</name>
    <name type="common">Field penny-cress</name>
    <dbReference type="NCBI Taxonomy" id="13288"/>
    <lineage>
        <taxon>Eukaryota</taxon>
        <taxon>Viridiplantae</taxon>
        <taxon>Streptophyta</taxon>
        <taxon>Embryophyta</taxon>
        <taxon>Tracheophyta</taxon>
        <taxon>Spermatophyta</taxon>
        <taxon>Magnoliopsida</taxon>
        <taxon>eudicotyledons</taxon>
        <taxon>Gunneridae</taxon>
        <taxon>Pentapetalae</taxon>
        <taxon>rosids</taxon>
        <taxon>malvids</taxon>
        <taxon>Brassicales</taxon>
        <taxon>Brassicaceae</taxon>
        <taxon>Thlaspideae</taxon>
        <taxon>Thlaspi</taxon>
    </lineage>
</organism>
<dbReference type="AlphaFoldDB" id="A0AAU9T731"/>
<name>A0AAU9T731_THLAR</name>